<dbReference type="AlphaFoldDB" id="A0A0X1KN87"/>
<organism evidence="1 2">
    <name type="scientific">Thermococcus guaymasensis DSM 11113</name>
    <dbReference type="NCBI Taxonomy" id="1432656"/>
    <lineage>
        <taxon>Archaea</taxon>
        <taxon>Methanobacteriati</taxon>
        <taxon>Methanobacteriota</taxon>
        <taxon>Thermococci</taxon>
        <taxon>Thermococcales</taxon>
        <taxon>Thermococcaceae</taxon>
        <taxon>Thermococcus</taxon>
    </lineage>
</organism>
<dbReference type="PATRIC" id="fig|1432656.3.peg.719"/>
<dbReference type="EMBL" id="CP007140">
    <property type="protein sequence ID" value="AJC72695.1"/>
    <property type="molecule type" value="Genomic_DNA"/>
</dbReference>
<proteinExistence type="predicted"/>
<dbReference type="STRING" id="1432656.X802_03710"/>
<evidence type="ECO:0000313" key="2">
    <source>
        <dbReference type="Proteomes" id="UP000062043"/>
    </source>
</evidence>
<dbReference type="Proteomes" id="UP000062043">
    <property type="component" value="Chromosome"/>
</dbReference>
<name>A0A0X1KN87_9EURY</name>
<accession>A0A0X1KN87</accession>
<protein>
    <submittedName>
        <fullName evidence="1">Uncharacterized protein</fullName>
    </submittedName>
</protein>
<reference evidence="1 2" key="1">
    <citation type="submission" date="2014-01" db="EMBL/GenBank/DDBJ databases">
        <title>Genome sequencing of Thermococcus guaymasensis.</title>
        <authorList>
            <person name="Zhang X."/>
            <person name="Alvare G."/>
            <person name="Fristensky B."/>
            <person name="Chen L."/>
            <person name="Suen T."/>
            <person name="Chen Q."/>
            <person name="Ma K."/>
        </authorList>
    </citation>
    <scope>NUCLEOTIDE SEQUENCE [LARGE SCALE GENOMIC DNA]</scope>
    <source>
        <strain evidence="1 2">DSM 11113</strain>
    </source>
</reference>
<gene>
    <name evidence="1" type="ORF">X802_03710</name>
</gene>
<keyword evidence="2" id="KW-1185">Reference proteome</keyword>
<dbReference type="KEGG" id="tgy:X802_03710"/>
<evidence type="ECO:0000313" key="1">
    <source>
        <dbReference type="EMBL" id="AJC72695.1"/>
    </source>
</evidence>
<sequence length="36" mass="4535">MDVELLDKLKRAKRLEYVRKWLFLLYLVYKDDFGRT</sequence>